<dbReference type="SUPFAM" id="SSF46689">
    <property type="entry name" value="Homeodomain-like"/>
    <property type="match status" value="1"/>
</dbReference>
<dbReference type="AlphaFoldDB" id="A0A1H2PLL4"/>
<dbReference type="GO" id="GO:0097367">
    <property type="term" value="F:carbohydrate derivative binding"/>
    <property type="evidence" value="ECO:0007669"/>
    <property type="project" value="InterPro"/>
</dbReference>
<dbReference type="PANTHER" id="PTHR30514:SF1">
    <property type="entry name" value="HTH-TYPE TRANSCRIPTIONAL REGULATOR HEXR-RELATED"/>
    <property type="match status" value="1"/>
</dbReference>
<dbReference type="SUPFAM" id="SSF53697">
    <property type="entry name" value="SIS domain"/>
    <property type="match status" value="1"/>
</dbReference>
<keyword evidence="4" id="KW-0804">Transcription</keyword>
<dbReference type="Proteomes" id="UP000243719">
    <property type="component" value="Unassembled WGS sequence"/>
</dbReference>
<gene>
    <name evidence="7" type="ORF">SAMN05216551_101441</name>
</gene>
<dbReference type="EMBL" id="FNLO01000001">
    <property type="protein sequence ID" value="SDV46567.1"/>
    <property type="molecule type" value="Genomic_DNA"/>
</dbReference>
<dbReference type="GO" id="GO:0006096">
    <property type="term" value="P:glycolytic process"/>
    <property type="evidence" value="ECO:0007669"/>
    <property type="project" value="UniProtKB-KW"/>
</dbReference>
<dbReference type="Gene3D" id="3.40.50.10490">
    <property type="entry name" value="Glucose-6-phosphate isomerase like protein, domain 1"/>
    <property type="match status" value="1"/>
</dbReference>
<dbReference type="PROSITE" id="PS51071">
    <property type="entry name" value="HTH_RPIR"/>
    <property type="match status" value="1"/>
</dbReference>
<dbReference type="InterPro" id="IPR035472">
    <property type="entry name" value="RpiR-like_SIS"/>
</dbReference>
<sequence>MDLVYRLRTRREQLSRTECKIADAVLDDVAFAASASIDQLAEKAGVSRSALTRFAQSLGCGDIRGLRMQLAQASAVGQRFLDTAPAVPETSAFFGQIVGDIGATLERHLRHFDEARFSTAAARLATARMTYAFGMGGCSTIFSSELQHRLVRLGRPVAAYHDPVLMRIAAATLGPDDALVLLSTTGVTPEMIEVARLARGYDARLVVVAPPASPLAALGDVVLPILLDETDFIYKPTAARYGMLLAIDLLATEVALQTAEGSRESLRRVKLALDDYRGEQHARLPLGD</sequence>
<dbReference type="Pfam" id="PF01418">
    <property type="entry name" value="HTH_6"/>
    <property type="match status" value="1"/>
</dbReference>
<evidence type="ECO:0000259" key="5">
    <source>
        <dbReference type="PROSITE" id="PS51071"/>
    </source>
</evidence>
<dbReference type="GO" id="GO:0003677">
    <property type="term" value="F:DNA binding"/>
    <property type="evidence" value="ECO:0007669"/>
    <property type="project" value="UniProtKB-KW"/>
</dbReference>
<keyword evidence="8" id="KW-1185">Reference proteome</keyword>
<keyword evidence="1" id="KW-0805">Transcription regulation</keyword>
<dbReference type="InterPro" id="IPR047640">
    <property type="entry name" value="RpiR-like"/>
</dbReference>
<evidence type="ECO:0000313" key="7">
    <source>
        <dbReference type="EMBL" id="SDV46567.1"/>
    </source>
</evidence>
<dbReference type="OrthoDB" id="8582409at2"/>
<proteinExistence type="predicted"/>
<protein>
    <submittedName>
        <fullName evidence="7">DNA-binding transcriptional regulator, MurR/RpiR family, contains HTH and SIS domains</fullName>
    </submittedName>
</protein>
<evidence type="ECO:0000259" key="6">
    <source>
        <dbReference type="PROSITE" id="PS51464"/>
    </source>
</evidence>
<dbReference type="PROSITE" id="PS51464">
    <property type="entry name" value="SIS"/>
    <property type="match status" value="1"/>
</dbReference>
<dbReference type="Pfam" id="PF01380">
    <property type="entry name" value="SIS"/>
    <property type="match status" value="1"/>
</dbReference>
<dbReference type="STRING" id="1770053.SAMN05216551_101441"/>
<dbReference type="InterPro" id="IPR000281">
    <property type="entry name" value="HTH_RpiR"/>
</dbReference>
<organism evidence="7 8">
    <name type="scientific">Chitinasiproducens palmae</name>
    <dbReference type="NCBI Taxonomy" id="1770053"/>
    <lineage>
        <taxon>Bacteria</taxon>
        <taxon>Pseudomonadati</taxon>
        <taxon>Pseudomonadota</taxon>
        <taxon>Betaproteobacteria</taxon>
        <taxon>Burkholderiales</taxon>
        <taxon>Burkholderiaceae</taxon>
        <taxon>Chitinasiproducens</taxon>
    </lineage>
</organism>
<dbReference type="InterPro" id="IPR046348">
    <property type="entry name" value="SIS_dom_sf"/>
</dbReference>
<keyword evidence="2 7" id="KW-0238">DNA-binding</keyword>
<accession>A0A1H2PLL4</accession>
<dbReference type="InterPro" id="IPR009057">
    <property type="entry name" value="Homeodomain-like_sf"/>
</dbReference>
<dbReference type="RefSeq" id="WP_091904087.1">
    <property type="nucleotide sequence ID" value="NZ_FNLO01000001.1"/>
</dbReference>
<dbReference type="CDD" id="cd05013">
    <property type="entry name" value="SIS_RpiR"/>
    <property type="match status" value="1"/>
</dbReference>
<dbReference type="PANTHER" id="PTHR30514">
    <property type="entry name" value="GLUCOKINASE"/>
    <property type="match status" value="1"/>
</dbReference>
<reference evidence="8" key="1">
    <citation type="submission" date="2016-09" db="EMBL/GenBank/DDBJ databases">
        <authorList>
            <person name="Varghese N."/>
            <person name="Submissions S."/>
        </authorList>
    </citation>
    <scope>NUCLEOTIDE SEQUENCE [LARGE SCALE GENOMIC DNA]</scope>
    <source>
        <strain evidence="8">JS23</strain>
    </source>
</reference>
<evidence type="ECO:0000256" key="2">
    <source>
        <dbReference type="ARBA" id="ARBA00023125"/>
    </source>
</evidence>
<evidence type="ECO:0000313" key="8">
    <source>
        <dbReference type="Proteomes" id="UP000243719"/>
    </source>
</evidence>
<dbReference type="GO" id="GO:0003700">
    <property type="term" value="F:DNA-binding transcription factor activity"/>
    <property type="evidence" value="ECO:0007669"/>
    <property type="project" value="InterPro"/>
</dbReference>
<evidence type="ECO:0000256" key="1">
    <source>
        <dbReference type="ARBA" id="ARBA00023015"/>
    </source>
</evidence>
<dbReference type="InterPro" id="IPR036388">
    <property type="entry name" value="WH-like_DNA-bd_sf"/>
</dbReference>
<keyword evidence="3" id="KW-0324">Glycolysis</keyword>
<feature type="domain" description="HTH rpiR-type" evidence="5">
    <location>
        <begin position="1"/>
        <end position="77"/>
    </location>
</feature>
<evidence type="ECO:0000256" key="4">
    <source>
        <dbReference type="ARBA" id="ARBA00023163"/>
    </source>
</evidence>
<dbReference type="InterPro" id="IPR001347">
    <property type="entry name" value="SIS_dom"/>
</dbReference>
<dbReference type="Gene3D" id="1.10.10.10">
    <property type="entry name" value="Winged helix-like DNA-binding domain superfamily/Winged helix DNA-binding domain"/>
    <property type="match status" value="1"/>
</dbReference>
<evidence type="ECO:0000256" key="3">
    <source>
        <dbReference type="ARBA" id="ARBA00023152"/>
    </source>
</evidence>
<name>A0A1H2PLL4_9BURK</name>
<feature type="domain" description="SIS" evidence="6">
    <location>
        <begin position="120"/>
        <end position="260"/>
    </location>
</feature>